<evidence type="ECO:0000313" key="2">
    <source>
        <dbReference type="Proteomes" id="UP000199060"/>
    </source>
</evidence>
<keyword evidence="1" id="KW-0808">Transferase</keyword>
<reference evidence="2" key="1">
    <citation type="submission" date="2016-10" db="EMBL/GenBank/DDBJ databases">
        <authorList>
            <person name="Varghese N."/>
            <person name="Submissions S."/>
        </authorList>
    </citation>
    <scope>NUCLEOTIDE SEQUENCE [LARGE SCALE GENOMIC DNA]</scope>
    <source>
        <strain evidence="2">DSM 23095</strain>
    </source>
</reference>
<evidence type="ECO:0000313" key="1">
    <source>
        <dbReference type="EMBL" id="SDD19248.1"/>
    </source>
</evidence>
<dbReference type="AlphaFoldDB" id="A0A1G6SR13"/>
<organism evidence="1 2">
    <name type="scientific">Algoriphagus faecimaris</name>
    <dbReference type="NCBI Taxonomy" id="686796"/>
    <lineage>
        <taxon>Bacteria</taxon>
        <taxon>Pseudomonadati</taxon>
        <taxon>Bacteroidota</taxon>
        <taxon>Cytophagia</taxon>
        <taxon>Cytophagales</taxon>
        <taxon>Cyclobacteriaceae</taxon>
        <taxon>Algoriphagus</taxon>
    </lineage>
</organism>
<dbReference type="Gene3D" id="3.40.50.150">
    <property type="entry name" value="Vaccinia Virus protein VP39"/>
    <property type="match status" value="1"/>
</dbReference>
<dbReference type="InterPro" id="IPR029063">
    <property type="entry name" value="SAM-dependent_MTases_sf"/>
</dbReference>
<sequence length="259" mass="29520">MGQTLFSISSYLSHWLVKEDLYSLQSPYLFSLIKGLSEFKASQKKANLDIEQFRKKLLANDQNIQVRDLGAGSKKAGESIRKISDITRYSTSSRKFTQLFQYFCTQTPAKTVVELGTCMGISTRYLSKVTQGILHTFEGSEEILKIAQKGLEKPSVIFHLGDIQELLPNFIQREKSIDFALIDANHTYKATLESFSSLLPSLHSQSIVIIGDIYWSAEMQQAWKEILQHPRVKLSLDFYECGVLLFDYSGVKQHLILDY</sequence>
<dbReference type="OrthoDB" id="5464618at2"/>
<dbReference type="Proteomes" id="UP000199060">
    <property type="component" value="Unassembled WGS sequence"/>
</dbReference>
<dbReference type="EMBL" id="FNAC01000018">
    <property type="protein sequence ID" value="SDD19248.1"/>
    <property type="molecule type" value="Genomic_DNA"/>
</dbReference>
<keyword evidence="2" id="KW-1185">Reference proteome</keyword>
<dbReference type="GO" id="GO:0008168">
    <property type="term" value="F:methyltransferase activity"/>
    <property type="evidence" value="ECO:0007669"/>
    <property type="project" value="UniProtKB-KW"/>
</dbReference>
<name>A0A1G6SR13_9BACT</name>
<accession>A0A1G6SR13</accession>
<dbReference type="Pfam" id="PF13578">
    <property type="entry name" value="Methyltransf_24"/>
    <property type="match status" value="1"/>
</dbReference>
<protein>
    <submittedName>
        <fullName evidence="1">Methyltransferase domain-containing protein</fullName>
    </submittedName>
</protein>
<dbReference type="STRING" id="686796.SAMN04488104_101842"/>
<gene>
    <name evidence="1" type="ORF">SAMN04488104_101842</name>
</gene>
<dbReference type="GO" id="GO:0032259">
    <property type="term" value="P:methylation"/>
    <property type="evidence" value="ECO:0007669"/>
    <property type="project" value="UniProtKB-KW"/>
</dbReference>
<proteinExistence type="predicted"/>
<keyword evidence="1" id="KW-0489">Methyltransferase</keyword>
<dbReference type="SUPFAM" id="SSF53335">
    <property type="entry name" value="S-adenosyl-L-methionine-dependent methyltransferases"/>
    <property type="match status" value="1"/>
</dbReference>